<name>A0AAV5AAT8_9AGAM</name>
<keyword evidence="9 14" id="KW-0472">Membrane</keyword>
<dbReference type="GO" id="GO:0016020">
    <property type="term" value="C:membrane"/>
    <property type="evidence" value="ECO:0007669"/>
    <property type="project" value="UniProtKB-SubCell"/>
</dbReference>
<protein>
    <recommendedName>
        <fullName evidence="3">Glycerophosphocholine acyltransferase 1</fullName>
    </recommendedName>
</protein>
<comment type="subcellular location">
    <subcellularLocation>
        <location evidence="1">Membrane</location>
        <topology evidence="1">Multi-pass membrane protein</topology>
    </subcellularLocation>
</comment>
<dbReference type="Proteomes" id="UP001050691">
    <property type="component" value="Unassembled WGS sequence"/>
</dbReference>
<evidence type="ECO:0000256" key="6">
    <source>
        <dbReference type="ARBA" id="ARBA00022692"/>
    </source>
</evidence>
<dbReference type="PANTHER" id="PTHR31201">
    <property type="entry name" value="OS01G0585100 PROTEIN"/>
    <property type="match status" value="1"/>
</dbReference>
<accession>A0AAV5AAT8</accession>
<gene>
    <name evidence="15" type="ORF">Clacol_005967</name>
</gene>
<dbReference type="PANTHER" id="PTHR31201:SF1">
    <property type="entry name" value="GLYCEROPHOSPHOCHOLINE ACYLTRANSFERASE 1"/>
    <property type="match status" value="1"/>
</dbReference>
<evidence type="ECO:0000256" key="13">
    <source>
        <dbReference type="SAM" id="MobiDB-lite"/>
    </source>
</evidence>
<evidence type="ECO:0000256" key="1">
    <source>
        <dbReference type="ARBA" id="ARBA00004141"/>
    </source>
</evidence>
<keyword evidence="5" id="KW-0808">Transferase</keyword>
<keyword evidence="6 14" id="KW-0812">Transmembrane</keyword>
<keyword evidence="4" id="KW-0444">Lipid biosynthesis</keyword>
<dbReference type="GO" id="GO:0006656">
    <property type="term" value="P:phosphatidylcholine biosynthetic process"/>
    <property type="evidence" value="ECO:0007669"/>
    <property type="project" value="TreeGrafter"/>
</dbReference>
<feature type="transmembrane region" description="Helical" evidence="14">
    <location>
        <begin position="191"/>
        <end position="211"/>
    </location>
</feature>
<evidence type="ECO:0000256" key="10">
    <source>
        <dbReference type="ARBA" id="ARBA00023209"/>
    </source>
</evidence>
<organism evidence="15 16">
    <name type="scientific">Clathrus columnatus</name>
    <dbReference type="NCBI Taxonomy" id="1419009"/>
    <lineage>
        <taxon>Eukaryota</taxon>
        <taxon>Fungi</taxon>
        <taxon>Dikarya</taxon>
        <taxon>Basidiomycota</taxon>
        <taxon>Agaricomycotina</taxon>
        <taxon>Agaricomycetes</taxon>
        <taxon>Phallomycetidae</taxon>
        <taxon>Phallales</taxon>
        <taxon>Clathraceae</taxon>
        <taxon>Clathrus</taxon>
    </lineage>
</organism>
<dbReference type="Pfam" id="PF10998">
    <property type="entry name" value="DUF2838"/>
    <property type="match status" value="1"/>
</dbReference>
<dbReference type="InterPro" id="IPR021261">
    <property type="entry name" value="GPCAT"/>
</dbReference>
<keyword evidence="16" id="KW-1185">Reference proteome</keyword>
<keyword evidence="10" id="KW-0594">Phospholipid biosynthesis</keyword>
<keyword evidence="8" id="KW-0443">Lipid metabolism</keyword>
<evidence type="ECO:0000256" key="5">
    <source>
        <dbReference type="ARBA" id="ARBA00022679"/>
    </source>
</evidence>
<evidence type="ECO:0000256" key="8">
    <source>
        <dbReference type="ARBA" id="ARBA00023098"/>
    </source>
</evidence>
<keyword evidence="7 14" id="KW-1133">Transmembrane helix</keyword>
<evidence type="ECO:0000256" key="2">
    <source>
        <dbReference type="ARBA" id="ARBA00006675"/>
    </source>
</evidence>
<evidence type="ECO:0000256" key="7">
    <source>
        <dbReference type="ARBA" id="ARBA00022989"/>
    </source>
</evidence>
<reference evidence="15" key="1">
    <citation type="submission" date="2021-10" db="EMBL/GenBank/DDBJ databases">
        <title>De novo Genome Assembly of Clathrus columnatus (Basidiomycota, Fungi) Using Illumina and Nanopore Sequence Data.</title>
        <authorList>
            <person name="Ogiso-Tanaka E."/>
            <person name="Itagaki H."/>
            <person name="Hosoya T."/>
            <person name="Hosaka K."/>
        </authorList>
    </citation>
    <scope>NUCLEOTIDE SEQUENCE</scope>
    <source>
        <strain evidence="15">MO-923</strain>
    </source>
</reference>
<evidence type="ECO:0000256" key="12">
    <source>
        <dbReference type="ARBA" id="ARBA00023315"/>
    </source>
</evidence>
<feature type="region of interest" description="Disordered" evidence="13">
    <location>
        <begin position="299"/>
        <end position="383"/>
    </location>
</feature>
<dbReference type="GO" id="GO:0016746">
    <property type="term" value="F:acyltransferase activity"/>
    <property type="evidence" value="ECO:0007669"/>
    <property type="project" value="UniProtKB-KW"/>
</dbReference>
<feature type="compositionally biased region" description="Polar residues" evidence="13">
    <location>
        <begin position="299"/>
        <end position="326"/>
    </location>
</feature>
<proteinExistence type="inferred from homology"/>
<dbReference type="AlphaFoldDB" id="A0AAV5AAT8"/>
<evidence type="ECO:0000313" key="16">
    <source>
        <dbReference type="Proteomes" id="UP001050691"/>
    </source>
</evidence>
<evidence type="ECO:0000313" key="15">
    <source>
        <dbReference type="EMBL" id="GJJ11729.1"/>
    </source>
</evidence>
<sequence>MGYFSMPFDRLRKDELGWTTGFTLLGAFSFLFFGAVLLIQHCSDVDTIETYFDSRIDLLERHLKKQGDKLKIRAEEALKRTKTPMGEFRYSVDLEKELQKFKLKVSSRMTNLAVTWQSTKVVRTREKISFFIGVNAVAFSALMFSIAPEWVHVAYTIGALSLIPIRWYTYKQKAWHYFLFDLSLVELPHLNAAKALLISGVIYIVWQTLYWKFVLIDRRQKIQSGLRTTSFSWLLNDKHGAIGRALSSVKPAYREPSFMAGQLGNIWNGGGFYIEVFGRKFERELEALRKELAEATASSRPGTSISIHSAPAGQSTNTYSGRTSPTHSEEFYATGSAAPSQDGSPMVHGIDLYTDESPQPMSLAIDEETDVSNGIHSDDKKQV</sequence>
<evidence type="ECO:0000256" key="4">
    <source>
        <dbReference type="ARBA" id="ARBA00022516"/>
    </source>
</evidence>
<evidence type="ECO:0000256" key="3">
    <source>
        <dbReference type="ARBA" id="ARBA00019082"/>
    </source>
</evidence>
<feature type="transmembrane region" description="Helical" evidence="14">
    <location>
        <begin position="20"/>
        <end position="39"/>
    </location>
</feature>
<feature type="transmembrane region" description="Helical" evidence="14">
    <location>
        <begin position="153"/>
        <end position="170"/>
    </location>
</feature>
<evidence type="ECO:0000256" key="11">
    <source>
        <dbReference type="ARBA" id="ARBA00023264"/>
    </source>
</evidence>
<evidence type="ECO:0000256" key="14">
    <source>
        <dbReference type="SAM" id="Phobius"/>
    </source>
</evidence>
<comment type="similarity">
    <text evidence="2">Belongs to the GPC1 family.</text>
</comment>
<feature type="transmembrane region" description="Helical" evidence="14">
    <location>
        <begin position="128"/>
        <end position="147"/>
    </location>
</feature>
<dbReference type="EMBL" id="BPWL01000007">
    <property type="protein sequence ID" value="GJJ11729.1"/>
    <property type="molecule type" value="Genomic_DNA"/>
</dbReference>
<evidence type="ECO:0000256" key="9">
    <source>
        <dbReference type="ARBA" id="ARBA00023136"/>
    </source>
</evidence>
<keyword evidence="12" id="KW-0012">Acyltransferase</keyword>
<keyword evidence="11" id="KW-1208">Phospholipid metabolism</keyword>
<comment type="caution">
    <text evidence="15">The sequence shown here is derived from an EMBL/GenBank/DDBJ whole genome shotgun (WGS) entry which is preliminary data.</text>
</comment>